<reference evidence="2 3" key="1">
    <citation type="submission" date="2019-02" db="EMBL/GenBank/DDBJ databases">
        <authorList>
            <person name="Li Y."/>
        </authorList>
    </citation>
    <scope>NUCLEOTIDE SEQUENCE [LARGE SCALE GENOMIC DNA]</scope>
    <source>
        <strain evidence="2 3">3-7</strain>
    </source>
</reference>
<dbReference type="Proteomes" id="UP000292085">
    <property type="component" value="Unassembled WGS sequence"/>
</dbReference>
<keyword evidence="3" id="KW-1185">Reference proteome</keyword>
<feature type="transmembrane region" description="Helical" evidence="1">
    <location>
        <begin position="52"/>
        <end position="75"/>
    </location>
</feature>
<evidence type="ECO:0000256" key="1">
    <source>
        <dbReference type="SAM" id="Phobius"/>
    </source>
</evidence>
<organism evidence="2 3">
    <name type="scientific">Sphingomonas populi</name>
    <dbReference type="NCBI Taxonomy" id="2484750"/>
    <lineage>
        <taxon>Bacteria</taxon>
        <taxon>Pseudomonadati</taxon>
        <taxon>Pseudomonadota</taxon>
        <taxon>Alphaproteobacteria</taxon>
        <taxon>Sphingomonadales</taxon>
        <taxon>Sphingomonadaceae</taxon>
        <taxon>Sphingomonas</taxon>
    </lineage>
</organism>
<evidence type="ECO:0000313" key="2">
    <source>
        <dbReference type="EMBL" id="RZF59114.1"/>
    </source>
</evidence>
<keyword evidence="1" id="KW-0472">Membrane</keyword>
<evidence type="ECO:0000313" key="3">
    <source>
        <dbReference type="Proteomes" id="UP000292085"/>
    </source>
</evidence>
<accession>A0A4Q6XP67</accession>
<proteinExistence type="predicted"/>
<dbReference type="EMBL" id="SGIS01000087">
    <property type="protein sequence ID" value="RZF59114.1"/>
    <property type="molecule type" value="Genomic_DNA"/>
</dbReference>
<comment type="caution">
    <text evidence="2">The sequence shown here is derived from an EMBL/GenBank/DDBJ whole genome shotgun (WGS) entry which is preliminary data.</text>
</comment>
<protein>
    <submittedName>
        <fullName evidence="2">Uncharacterized protein</fullName>
    </submittedName>
</protein>
<dbReference type="AlphaFoldDB" id="A0A4Q6XP67"/>
<keyword evidence="1" id="KW-1133">Transmembrane helix</keyword>
<gene>
    <name evidence="2" type="ORF">EWE75_23485</name>
</gene>
<sequence length="95" mass="10368">MKIVIPHMPRSEEITLEVFRVGHSDDIHGRLRGSGSAYKVSRLIDFRLKRSVAWIIFLGAVLCILVTIQVAGIVASQADGSNTKLAETPTPKVGK</sequence>
<keyword evidence="1" id="KW-0812">Transmembrane</keyword>
<name>A0A4Q6XP67_9SPHN</name>
<dbReference type="RefSeq" id="WP_130160475.1">
    <property type="nucleotide sequence ID" value="NZ_SGIS01000087.1"/>
</dbReference>